<sequence length="99" mass="11469">IFIPDLFTDTCVCYRFTMGCDNYQVVHDRLFAEVLPIETVLRIWDCLFYEGSKIIFGVCLTLIKRNQVSLLQCSDFSSLADVSKRLQEIHWSFNAMSSC</sequence>
<organism evidence="4 5">
    <name type="scientific">Diploptera punctata</name>
    <name type="common">Pacific beetle cockroach</name>
    <dbReference type="NCBI Taxonomy" id="6984"/>
    <lineage>
        <taxon>Eukaryota</taxon>
        <taxon>Metazoa</taxon>
        <taxon>Ecdysozoa</taxon>
        <taxon>Arthropoda</taxon>
        <taxon>Hexapoda</taxon>
        <taxon>Insecta</taxon>
        <taxon>Pterygota</taxon>
        <taxon>Neoptera</taxon>
        <taxon>Polyneoptera</taxon>
        <taxon>Dictyoptera</taxon>
        <taxon>Blattodea</taxon>
        <taxon>Blaberoidea</taxon>
        <taxon>Blaberidae</taxon>
        <taxon>Diplopterinae</taxon>
        <taxon>Diploptera</taxon>
    </lineage>
</organism>
<dbReference type="AlphaFoldDB" id="A0AAD7Z5N9"/>
<feature type="non-terminal residue" evidence="4">
    <location>
        <position position="1"/>
    </location>
</feature>
<dbReference type="Gene3D" id="1.10.472.80">
    <property type="entry name" value="Ypt/Rab-GAP domain of gyp1p, domain 3"/>
    <property type="match status" value="1"/>
</dbReference>
<protein>
    <recommendedName>
        <fullName evidence="3">Rab-GAP TBC domain-containing protein</fullName>
    </recommendedName>
</protein>
<evidence type="ECO:0000259" key="3">
    <source>
        <dbReference type="Pfam" id="PF00566"/>
    </source>
</evidence>
<dbReference type="InterPro" id="IPR000195">
    <property type="entry name" value="Rab-GAP-TBC_dom"/>
</dbReference>
<reference evidence="4" key="2">
    <citation type="submission" date="2023-05" db="EMBL/GenBank/DDBJ databases">
        <authorList>
            <person name="Fouks B."/>
        </authorList>
    </citation>
    <scope>NUCLEOTIDE SEQUENCE</scope>
    <source>
        <strain evidence="4">Stay&amp;Tobe</strain>
        <tissue evidence="4">Testes</tissue>
    </source>
</reference>
<dbReference type="InterPro" id="IPR050302">
    <property type="entry name" value="Rab_GAP_TBC_domain"/>
</dbReference>
<dbReference type="GO" id="GO:0005096">
    <property type="term" value="F:GTPase activator activity"/>
    <property type="evidence" value="ECO:0007669"/>
    <property type="project" value="UniProtKB-KW"/>
</dbReference>
<evidence type="ECO:0000313" key="4">
    <source>
        <dbReference type="EMBL" id="KAJ9574246.1"/>
    </source>
</evidence>
<feature type="non-terminal residue" evidence="4">
    <location>
        <position position="99"/>
    </location>
</feature>
<dbReference type="Proteomes" id="UP001233999">
    <property type="component" value="Unassembled WGS sequence"/>
</dbReference>
<dbReference type="EMBL" id="JASPKZ010010603">
    <property type="protein sequence ID" value="KAJ9574246.1"/>
    <property type="molecule type" value="Genomic_DNA"/>
</dbReference>
<dbReference type="InterPro" id="IPR035969">
    <property type="entry name" value="Rab-GAP_TBC_sf"/>
</dbReference>
<evidence type="ECO:0000256" key="1">
    <source>
        <dbReference type="ARBA" id="ARBA00022468"/>
    </source>
</evidence>
<proteinExistence type="predicted"/>
<evidence type="ECO:0000313" key="5">
    <source>
        <dbReference type="Proteomes" id="UP001233999"/>
    </source>
</evidence>
<keyword evidence="5" id="KW-1185">Reference proteome</keyword>
<comment type="function">
    <text evidence="2">May act as a GTPase-activating protein for Rab family protein(s).</text>
</comment>
<dbReference type="GO" id="GO:0031267">
    <property type="term" value="F:small GTPase binding"/>
    <property type="evidence" value="ECO:0007669"/>
    <property type="project" value="TreeGrafter"/>
</dbReference>
<dbReference type="PANTHER" id="PTHR47219">
    <property type="entry name" value="RAB GTPASE-ACTIVATING PROTEIN 1-LIKE"/>
    <property type="match status" value="1"/>
</dbReference>
<dbReference type="Pfam" id="PF00566">
    <property type="entry name" value="RabGAP-TBC"/>
    <property type="match status" value="1"/>
</dbReference>
<feature type="domain" description="Rab-GAP TBC" evidence="3">
    <location>
        <begin position="30"/>
        <end position="70"/>
    </location>
</feature>
<gene>
    <name evidence="4" type="ORF">L9F63_026106</name>
</gene>
<comment type="caution">
    <text evidence="4">The sequence shown here is derived from an EMBL/GenBank/DDBJ whole genome shotgun (WGS) entry which is preliminary data.</text>
</comment>
<name>A0AAD7Z5N9_DIPPU</name>
<evidence type="ECO:0000256" key="2">
    <source>
        <dbReference type="ARBA" id="ARBA00043879"/>
    </source>
</evidence>
<dbReference type="PANTHER" id="PTHR47219:SF10">
    <property type="entry name" value="GROWTH HORMONE-REGULATED TBC PROTEIN 1"/>
    <property type="match status" value="1"/>
</dbReference>
<accession>A0AAD7Z5N9</accession>
<reference evidence="4" key="1">
    <citation type="journal article" date="2023" name="IScience">
        <title>Live-bearing cockroach genome reveals convergent evolutionary mechanisms linked to viviparity in insects and beyond.</title>
        <authorList>
            <person name="Fouks B."/>
            <person name="Harrison M.C."/>
            <person name="Mikhailova A.A."/>
            <person name="Marchal E."/>
            <person name="English S."/>
            <person name="Carruthers M."/>
            <person name="Jennings E.C."/>
            <person name="Chiamaka E.L."/>
            <person name="Frigard R.A."/>
            <person name="Pippel M."/>
            <person name="Attardo G.M."/>
            <person name="Benoit J.B."/>
            <person name="Bornberg-Bauer E."/>
            <person name="Tobe S.S."/>
        </authorList>
    </citation>
    <scope>NUCLEOTIDE SEQUENCE</scope>
    <source>
        <strain evidence="4">Stay&amp;Tobe</strain>
    </source>
</reference>
<dbReference type="SUPFAM" id="SSF47923">
    <property type="entry name" value="Ypt/Rab-GAP domain of gyp1p"/>
    <property type="match status" value="1"/>
</dbReference>
<keyword evidence="1" id="KW-0343">GTPase activation</keyword>